<dbReference type="GO" id="GO:0004519">
    <property type="term" value="F:endonuclease activity"/>
    <property type="evidence" value="ECO:0007669"/>
    <property type="project" value="UniProtKB-KW"/>
</dbReference>
<dbReference type="Gene3D" id="3.20.20.150">
    <property type="entry name" value="Divalent-metal-dependent TIM barrel enzymes"/>
    <property type="match status" value="1"/>
</dbReference>
<proteinExistence type="predicted"/>
<dbReference type="InterPro" id="IPR036237">
    <property type="entry name" value="Xyl_isomerase-like_sf"/>
</dbReference>
<accession>A0ABQ5W5U2</accession>
<dbReference type="PANTHER" id="PTHR12110">
    <property type="entry name" value="HYDROXYPYRUVATE ISOMERASE"/>
    <property type="match status" value="1"/>
</dbReference>
<gene>
    <name evidence="2" type="ORF">GCM10010862_26670</name>
</gene>
<evidence type="ECO:0000313" key="3">
    <source>
        <dbReference type="Proteomes" id="UP001156691"/>
    </source>
</evidence>
<keyword evidence="2" id="KW-0378">Hydrolase</keyword>
<evidence type="ECO:0000313" key="2">
    <source>
        <dbReference type="EMBL" id="GLQ55408.1"/>
    </source>
</evidence>
<feature type="domain" description="Xylose isomerase-like TIM barrel" evidence="1">
    <location>
        <begin position="80"/>
        <end position="257"/>
    </location>
</feature>
<evidence type="ECO:0000259" key="1">
    <source>
        <dbReference type="Pfam" id="PF01261"/>
    </source>
</evidence>
<keyword evidence="2" id="KW-0255">Endonuclease</keyword>
<dbReference type="InterPro" id="IPR013022">
    <property type="entry name" value="Xyl_isomerase-like_TIM-brl"/>
</dbReference>
<organism evidence="2 3">
    <name type="scientific">Devosia nitrariae</name>
    <dbReference type="NCBI Taxonomy" id="2071872"/>
    <lineage>
        <taxon>Bacteria</taxon>
        <taxon>Pseudomonadati</taxon>
        <taxon>Pseudomonadota</taxon>
        <taxon>Alphaproteobacteria</taxon>
        <taxon>Hyphomicrobiales</taxon>
        <taxon>Devosiaceae</taxon>
        <taxon>Devosia</taxon>
    </lineage>
</organism>
<dbReference type="SUPFAM" id="SSF51658">
    <property type="entry name" value="Xylose isomerase-like"/>
    <property type="match status" value="1"/>
</dbReference>
<dbReference type="EMBL" id="BSNS01000011">
    <property type="protein sequence ID" value="GLQ55408.1"/>
    <property type="molecule type" value="Genomic_DNA"/>
</dbReference>
<name>A0ABQ5W5U2_9HYPH</name>
<dbReference type="Pfam" id="PF01261">
    <property type="entry name" value="AP_endonuc_2"/>
    <property type="match status" value="1"/>
</dbReference>
<dbReference type="Proteomes" id="UP001156691">
    <property type="component" value="Unassembled WGS sequence"/>
</dbReference>
<protein>
    <submittedName>
        <fullName evidence="2">Endonuclease</fullName>
    </submittedName>
</protein>
<comment type="caution">
    <text evidence="2">The sequence shown here is derived from an EMBL/GenBank/DDBJ whole genome shotgun (WGS) entry which is preliminary data.</text>
</comment>
<reference evidence="3" key="1">
    <citation type="journal article" date="2019" name="Int. J. Syst. Evol. Microbiol.">
        <title>The Global Catalogue of Microorganisms (GCM) 10K type strain sequencing project: providing services to taxonomists for standard genome sequencing and annotation.</title>
        <authorList>
            <consortium name="The Broad Institute Genomics Platform"/>
            <consortium name="The Broad Institute Genome Sequencing Center for Infectious Disease"/>
            <person name="Wu L."/>
            <person name="Ma J."/>
        </authorList>
    </citation>
    <scope>NUCLEOTIDE SEQUENCE [LARGE SCALE GENOMIC DNA]</scope>
    <source>
        <strain evidence="3">NBRC 112416</strain>
    </source>
</reference>
<keyword evidence="3" id="KW-1185">Reference proteome</keyword>
<dbReference type="InterPro" id="IPR050312">
    <property type="entry name" value="IolE/XylAMocC-like"/>
</dbReference>
<keyword evidence="2" id="KW-0540">Nuclease</keyword>
<sequence>MLGVGSYAFRWHVGIRDRLPERPMSALAMLEEVSGRGVKLLQYADNLPLHQLSVAEIEQLAETASGHGVTIELGLTGCDLALVTTYLDLARQFGARILRIAPTAEESARDNAEIAALLRDAARPSRDAGVTLAVENHFHLPSPRLVEILELVADPAVGVCLDVANSLACQEWPADTIRMLAPFAVNLHLKDYRVALDPHGVGCAMVGTPLGEGVLDIGAVFVELFAHGRDVNVILEHWLPWQGDFTASHAAELAWLDRSIARARQEPAIH</sequence>
<dbReference type="PANTHER" id="PTHR12110:SF41">
    <property type="entry name" value="INOSOSE DEHYDRATASE"/>
    <property type="match status" value="1"/>
</dbReference>